<dbReference type="SUPFAM" id="SSF53383">
    <property type="entry name" value="PLP-dependent transferases"/>
    <property type="match status" value="1"/>
</dbReference>
<accession>A0A0J0YNT7</accession>
<keyword evidence="1" id="KW-0808">Transferase</keyword>
<organism evidence="1 2">
    <name type="scientific">Neisseria arctica</name>
    <dbReference type="NCBI Taxonomy" id="1470200"/>
    <lineage>
        <taxon>Bacteria</taxon>
        <taxon>Pseudomonadati</taxon>
        <taxon>Pseudomonadota</taxon>
        <taxon>Betaproteobacteria</taxon>
        <taxon>Neisseriales</taxon>
        <taxon>Neisseriaceae</taxon>
        <taxon>Neisseria</taxon>
    </lineage>
</organism>
<dbReference type="AlphaFoldDB" id="A0A0J0YNT7"/>
<feature type="non-terminal residue" evidence="1">
    <location>
        <position position="76"/>
    </location>
</feature>
<dbReference type="EMBL" id="JTDO01000264">
    <property type="protein sequence ID" value="KLT71811.1"/>
    <property type="molecule type" value="Genomic_DNA"/>
</dbReference>
<feature type="non-terminal residue" evidence="1">
    <location>
        <position position="1"/>
    </location>
</feature>
<gene>
    <name evidence="1" type="ORF">PL75_11640</name>
</gene>
<reference evidence="1 2" key="1">
    <citation type="submission" date="2014-11" db="EMBL/GenBank/DDBJ databases">
        <title>Genome of a novel goose pathogen.</title>
        <authorList>
            <person name="Hansen C.M."/>
            <person name="Hueffer K."/>
            <person name="Choi S.C."/>
        </authorList>
    </citation>
    <scope>NUCLEOTIDE SEQUENCE [LARGE SCALE GENOMIC DNA]</scope>
    <source>
        <strain evidence="1 2">KH1503</strain>
    </source>
</reference>
<keyword evidence="2" id="KW-1185">Reference proteome</keyword>
<name>A0A0J0YNT7_9NEIS</name>
<dbReference type="STRING" id="1470200.PL75_11640"/>
<sequence length="76" mass="8596">KPDAVLLTVEPNFVMYKHNGVVYGLDYVGIARNDDFSLNLPAVLQAVEKHRPALVFLVYPNKTFGVSFRREEVMAD</sequence>
<dbReference type="GO" id="GO:0008483">
    <property type="term" value="F:transaminase activity"/>
    <property type="evidence" value="ECO:0007669"/>
    <property type="project" value="UniProtKB-KW"/>
</dbReference>
<dbReference type="InterPro" id="IPR015424">
    <property type="entry name" value="PyrdxlP-dep_Trfase"/>
</dbReference>
<comment type="caution">
    <text evidence="1">The sequence shown here is derived from an EMBL/GenBank/DDBJ whole genome shotgun (WGS) entry which is preliminary data.</text>
</comment>
<dbReference type="Proteomes" id="UP000036027">
    <property type="component" value="Unassembled WGS sequence"/>
</dbReference>
<evidence type="ECO:0000313" key="1">
    <source>
        <dbReference type="EMBL" id="KLT71811.1"/>
    </source>
</evidence>
<proteinExistence type="predicted"/>
<dbReference type="InterPro" id="IPR015421">
    <property type="entry name" value="PyrdxlP-dep_Trfase_major"/>
</dbReference>
<keyword evidence="1" id="KW-0032">Aminotransferase</keyword>
<evidence type="ECO:0000313" key="2">
    <source>
        <dbReference type="Proteomes" id="UP000036027"/>
    </source>
</evidence>
<protein>
    <submittedName>
        <fullName evidence="1">Histidinol-phosphate aminotransferase</fullName>
    </submittedName>
</protein>
<dbReference type="Gene3D" id="3.40.640.10">
    <property type="entry name" value="Type I PLP-dependent aspartate aminotransferase-like (Major domain)"/>
    <property type="match status" value="1"/>
</dbReference>